<name>A0A3E1KB62_9GAMM</name>
<evidence type="ECO:0000313" key="3">
    <source>
        <dbReference type="Proteomes" id="UP000260351"/>
    </source>
</evidence>
<dbReference type="PROSITE" id="PS00409">
    <property type="entry name" value="PROKAR_NTER_METHYL"/>
    <property type="match status" value="1"/>
</dbReference>
<feature type="transmembrane region" description="Helical" evidence="1">
    <location>
        <begin position="16"/>
        <end position="38"/>
    </location>
</feature>
<dbReference type="Pfam" id="PF16074">
    <property type="entry name" value="PilW"/>
    <property type="match status" value="1"/>
</dbReference>
<evidence type="ECO:0000256" key="1">
    <source>
        <dbReference type="SAM" id="Phobius"/>
    </source>
</evidence>
<sequence>MTPFRTIRNRQRGLSLIELMIAMVLGLLVVGAILQLFIGSRATQMSNEALARVQENGRFSIELLKREFREVGTHGFCAADMEIRNHLRSDCDNYVNSIYNPNRAFVGWEYASTGRGEAYTLDEADIEPASGSASSWQSADGAGTIDLPDILDGEVVPGSDVVVVRQPVVIPGLTADGNQPANANAITLNNPNTLAKNEIVLITNCTTGADLFQNRSNGNASAVSAGSGNCASPGPGNQNGLDWSTAYDESMQMFRIRVLAYYIGYNADTQEPGLYRANLSEGTDSIVTEELVQGVETMQVLYGYSLPVEQGGDGQTVDFWLPADEVPDWQFVIGVRLSMLMRSPDTMADGQVQRTFDLASTQFTHPEDGRLRQPFFASISLRNRQIVM</sequence>
<proteinExistence type="predicted"/>
<dbReference type="Proteomes" id="UP000260351">
    <property type="component" value="Unassembled WGS sequence"/>
</dbReference>
<gene>
    <name evidence="2" type="ORF">DZC52_05800</name>
</gene>
<dbReference type="Pfam" id="PF07963">
    <property type="entry name" value="N_methyl"/>
    <property type="match status" value="1"/>
</dbReference>
<accession>A0A3E1KB62</accession>
<dbReference type="RefSeq" id="WP_116650190.1">
    <property type="nucleotide sequence ID" value="NZ_QUZK01000023.1"/>
</dbReference>
<keyword evidence="1" id="KW-0812">Transmembrane</keyword>
<reference evidence="2 3" key="1">
    <citation type="submission" date="2018-08" db="EMBL/GenBank/DDBJ databases">
        <title>Wenzhouxiangella salilacus sp. nov., a novel bacterium isolated from a saline lake in Xinjiang Province, China.</title>
        <authorList>
            <person name="Han S."/>
        </authorList>
    </citation>
    <scope>NUCLEOTIDE SEQUENCE [LARGE SCALE GENOMIC DNA]</scope>
    <source>
        <strain evidence="2 3">XDB06</strain>
    </source>
</reference>
<dbReference type="EMBL" id="QUZK01000023">
    <property type="protein sequence ID" value="RFF31111.1"/>
    <property type="molecule type" value="Genomic_DNA"/>
</dbReference>
<dbReference type="InterPro" id="IPR012902">
    <property type="entry name" value="N_methyl_site"/>
</dbReference>
<dbReference type="OrthoDB" id="5296662at2"/>
<evidence type="ECO:0000313" key="2">
    <source>
        <dbReference type="EMBL" id="RFF31111.1"/>
    </source>
</evidence>
<dbReference type="NCBIfam" id="TIGR02532">
    <property type="entry name" value="IV_pilin_GFxxxE"/>
    <property type="match status" value="1"/>
</dbReference>
<keyword evidence="1" id="KW-0472">Membrane</keyword>
<dbReference type="AlphaFoldDB" id="A0A3E1KB62"/>
<protein>
    <submittedName>
        <fullName evidence="2">Prepilin-type N-terminal cleavage/methylation domain-containing protein</fullName>
    </submittedName>
</protein>
<keyword evidence="1" id="KW-1133">Transmembrane helix</keyword>
<dbReference type="InterPro" id="IPR032092">
    <property type="entry name" value="PilW"/>
</dbReference>
<organism evidence="2 3">
    <name type="scientific">Wenzhouxiangella sediminis</name>
    <dbReference type="NCBI Taxonomy" id="1792836"/>
    <lineage>
        <taxon>Bacteria</taxon>
        <taxon>Pseudomonadati</taxon>
        <taxon>Pseudomonadota</taxon>
        <taxon>Gammaproteobacteria</taxon>
        <taxon>Chromatiales</taxon>
        <taxon>Wenzhouxiangellaceae</taxon>
        <taxon>Wenzhouxiangella</taxon>
    </lineage>
</organism>
<comment type="caution">
    <text evidence="2">The sequence shown here is derived from an EMBL/GenBank/DDBJ whole genome shotgun (WGS) entry which is preliminary data.</text>
</comment>
<keyword evidence="3" id="KW-1185">Reference proteome</keyword>
<dbReference type="GO" id="GO:0043683">
    <property type="term" value="P:type IV pilus assembly"/>
    <property type="evidence" value="ECO:0007669"/>
    <property type="project" value="InterPro"/>
</dbReference>